<dbReference type="PROSITE" id="PS51257">
    <property type="entry name" value="PROKAR_LIPOPROTEIN"/>
    <property type="match status" value="1"/>
</dbReference>
<keyword evidence="2" id="KW-1185">Reference proteome</keyword>
<proteinExistence type="predicted"/>
<evidence type="ECO:0008006" key="3">
    <source>
        <dbReference type="Google" id="ProtNLM"/>
    </source>
</evidence>
<gene>
    <name evidence="1" type="ORF">DN068_13810</name>
</gene>
<dbReference type="Proteomes" id="UP000248745">
    <property type="component" value="Unassembled WGS sequence"/>
</dbReference>
<comment type="caution">
    <text evidence="1">The sequence shown here is derived from an EMBL/GenBank/DDBJ whole genome shotgun (WGS) entry which is preliminary data.</text>
</comment>
<organism evidence="1 2">
    <name type="scientific">Taibaiella soli</name>
    <dbReference type="NCBI Taxonomy" id="1649169"/>
    <lineage>
        <taxon>Bacteria</taxon>
        <taxon>Pseudomonadati</taxon>
        <taxon>Bacteroidota</taxon>
        <taxon>Chitinophagia</taxon>
        <taxon>Chitinophagales</taxon>
        <taxon>Chitinophagaceae</taxon>
        <taxon>Taibaiella</taxon>
    </lineage>
</organism>
<evidence type="ECO:0000313" key="1">
    <source>
        <dbReference type="EMBL" id="PZF72423.1"/>
    </source>
</evidence>
<dbReference type="RefSeq" id="WP_110999518.1">
    <property type="nucleotide sequence ID" value="NZ_QKTW01000018.1"/>
</dbReference>
<evidence type="ECO:0000313" key="2">
    <source>
        <dbReference type="Proteomes" id="UP000248745"/>
    </source>
</evidence>
<protein>
    <recommendedName>
        <fullName evidence="3">Lipoprotein</fullName>
    </recommendedName>
</protein>
<dbReference type="EMBL" id="QKTW01000018">
    <property type="protein sequence ID" value="PZF72423.1"/>
    <property type="molecule type" value="Genomic_DNA"/>
</dbReference>
<name>A0A2W2BX38_9BACT</name>
<sequence length="192" mass="21193">MSKKFLYVGIALSALFVSCKKDDASMPVSGNNPGKAARTTGAQTIQNAAFYNEGTFNQQSPYLSLTYNPYTPVNYDYVDALPYCLGGSCGIYTTYKIYIRQNNTSNFEGPYDVTEVTKTSTYYYPGQTIYILRAYIPKIGQLAGMRGNNPIYKSVSHNGLYYVCLVPPGTTPTLNPADPTQQLLINFGDNNI</sequence>
<dbReference type="OrthoDB" id="8605367at2"/>
<reference evidence="1 2" key="1">
    <citation type="submission" date="2018-06" db="EMBL/GenBank/DDBJ databases">
        <title>Mucibacter soli gen. nov., sp. nov., a new member of the family Chitinophagaceae producing mucin.</title>
        <authorList>
            <person name="Kim M.-K."/>
            <person name="Park S."/>
            <person name="Kim T.-S."/>
            <person name="Joung Y."/>
            <person name="Han J.-H."/>
            <person name="Kim S.B."/>
        </authorList>
    </citation>
    <scope>NUCLEOTIDE SEQUENCE [LARGE SCALE GENOMIC DNA]</scope>
    <source>
        <strain evidence="1 2">R1-15</strain>
    </source>
</reference>
<accession>A0A2W2BX38</accession>
<dbReference type="AlphaFoldDB" id="A0A2W2BX38"/>